<dbReference type="SUPFAM" id="SSF101082">
    <property type="entry name" value="Typo IV secretion system protein TraC"/>
    <property type="match status" value="1"/>
</dbReference>
<evidence type="ECO:0000313" key="4">
    <source>
        <dbReference type="Proteomes" id="UP000319555"/>
    </source>
</evidence>
<feature type="chain" id="PRO_5021840776" evidence="2">
    <location>
        <begin position="28"/>
        <end position="248"/>
    </location>
</feature>
<evidence type="ECO:0000256" key="1">
    <source>
        <dbReference type="SAM" id="Coils"/>
    </source>
</evidence>
<feature type="coiled-coil region" evidence="1">
    <location>
        <begin position="40"/>
        <end position="74"/>
    </location>
</feature>
<dbReference type="EMBL" id="FXTE01000011">
    <property type="protein sequence ID" value="SMO83714.1"/>
    <property type="molecule type" value="Genomic_DNA"/>
</dbReference>
<keyword evidence="1" id="KW-0175">Coiled coil</keyword>
<feature type="signal peptide" evidence="2">
    <location>
        <begin position="1"/>
        <end position="27"/>
    </location>
</feature>
<keyword evidence="4" id="KW-1185">Reference proteome</keyword>
<dbReference type="OrthoDB" id="9826896at2"/>
<accession>A0A521EIF9</accession>
<evidence type="ECO:0000256" key="2">
    <source>
        <dbReference type="SAM" id="SignalP"/>
    </source>
</evidence>
<name>A0A521EIF9_9RHOB</name>
<dbReference type="AlphaFoldDB" id="A0A521EIF9"/>
<evidence type="ECO:0000313" key="3">
    <source>
        <dbReference type="EMBL" id="SMO83714.1"/>
    </source>
</evidence>
<dbReference type="Proteomes" id="UP000319555">
    <property type="component" value="Unassembled WGS sequence"/>
</dbReference>
<proteinExistence type="predicted"/>
<dbReference type="InterPro" id="IPR014158">
    <property type="entry name" value="T4SS_VirB5"/>
</dbReference>
<dbReference type="InterPro" id="IPR023220">
    <property type="entry name" value="T4SS_VirB5-domain"/>
</dbReference>
<dbReference type="RefSeq" id="WP_142638820.1">
    <property type="nucleotide sequence ID" value="NZ_FXTE01000011.1"/>
</dbReference>
<reference evidence="3 4" key="1">
    <citation type="submission" date="2017-05" db="EMBL/GenBank/DDBJ databases">
        <authorList>
            <person name="Varghese N."/>
            <person name="Submissions S."/>
        </authorList>
    </citation>
    <scope>NUCLEOTIDE SEQUENCE [LARGE SCALE GENOMIC DNA]</scope>
    <source>
        <strain evidence="3 4">DSM 28009</strain>
    </source>
</reference>
<gene>
    <name evidence="3" type="ORF">SAMN06265380_11176</name>
</gene>
<organism evidence="3 4">
    <name type="scientific">Ruegeria faecimaris</name>
    <dbReference type="NCBI Taxonomy" id="686389"/>
    <lineage>
        <taxon>Bacteria</taxon>
        <taxon>Pseudomonadati</taxon>
        <taxon>Pseudomonadota</taxon>
        <taxon>Alphaproteobacteria</taxon>
        <taxon>Rhodobacterales</taxon>
        <taxon>Roseobacteraceae</taxon>
        <taxon>Ruegeria</taxon>
    </lineage>
</organism>
<dbReference type="Gene3D" id="1.20.58.430">
    <property type="entry name" value="Type IV secretion system, VirB5-domain"/>
    <property type="match status" value="1"/>
</dbReference>
<sequence>MNVLKTLRTTVAVTVLAALPVMTSAQGVPTIDATAITQDAANSAKEVAEMVRQYEQLLQQYEKLEQQRAMLENSFKAITGLTDLDEFNSRSFLKLATAADTFSYALDAAEGGISGLPDVAAHAMERRSINLGLGDGILSEFSGSDVQARRILSERGGAGLMASALGEQGYDMAGQLAEDAEKLRGEVGQQEDLKDAIDYNTAVLLKLLQVEIEILRATSANALASGTDLAATAADLTTLSNYVRGTSQ</sequence>
<dbReference type="Pfam" id="PF07996">
    <property type="entry name" value="T4SS"/>
    <property type="match status" value="1"/>
</dbReference>
<protein>
    <submittedName>
        <fullName evidence="3">Type IV secretion system protein</fullName>
    </submittedName>
</protein>
<keyword evidence="2" id="KW-0732">Signal</keyword>